<dbReference type="NCBIfam" id="NF000940">
    <property type="entry name" value="PRK00094.1-2"/>
    <property type="match status" value="1"/>
</dbReference>
<dbReference type="InterPro" id="IPR008927">
    <property type="entry name" value="6-PGluconate_DH-like_C_sf"/>
</dbReference>
<evidence type="ECO:0000256" key="9">
    <source>
        <dbReference type="ARBA" id="ARBA00023264"/>
    </source>
</evidence>
<dbReference type="GO" id="GO:0008654">
    <property type="term" value="P:phospholipid biosynthetic process"/>
    <property type="evidence" value="ECO:0007669"/>
    <property type="project" value="UniProtKB-KW"/>
</dbReference>
<dbReference type="FunFam" id="3.40.50.720:FF:000019">
    <property type="entry name" value="Glycerol-3-phosphate dehydrogenase [NAD(P)+]"/>
    <property type="match status" value="1"/>
</dbReference>
<keyword evidence="7 10" id="KW-0443">Lipid metabolism</keyword>
<dbReference type="Pfam" id="PF01210">
    <property type="entry name" value="NAD_Gly3P_dh_N"/>
    <property type="match status" value="1"/>
</dbReference>
<keyword evidence="8 10" id="KW-0594">Phospholipid biosynthesis</keyword>
<dbReference type="AlphaFoldDB" id="A0A7X3LTN2"/>
<feature type="binding site" evidence="12">
    <location>
        <begin position="257"/>
        <end position="258"/>
    </location>
    <ligand>
        <name>substrate</name>
    </ligand>
</feature>
<keyword evidence="6 10" id="KW-0520">NAD</keyword>
<feature type="binding site" evidence="10">
    <location>
        <position position="258"/>
    </location>
    <ligand>
        <name>sn-glycerol 3-phosphate</name>
        <dbReference type="ChEBI" id="CHEBI:57597"/>
    </ligand>
</feature>
<dbReference type="GO" id="GO:0051287">
    <property type="term" value="F:NAD binding"/>
    <property type="evidence" value="ECO:0007669"/>
    <property type="project" value="InterPro"/>
</dbReference>
<dbReference type="EMBL" id="WUMV01000003">
    <property type="protein sequence ID" value="MXN64878.1"/>
    <property type="molecule type" value="Genomic_DNA"/>
</dbReference>
<feature type="binding site" evidence="10">
    <location>
        <position position="282"/>
    </location>
    <ligand>
        <name>NADPH</name>
        <dbReference type="ChEBI" id="CHEBI:57783"/>
    </ligand>
</feature>
<evidence type="ECO:0000256" key="11">
    <source>
        <dbReference type="PIRSR" id="PIRSR000114-1"/>
    </source>
</evidence>
<keyword evidence="3 10" id="KW-0547">Nucleotide-binding</keyword>
<feature type="binding site" evidence="13">
    <location>
        <position position="142"/>
    </location>
    <ligand>
        <name>NAD(+)</name>
        <dbReference type="ChEBI" id="CHEBI:57540"/>
    </ligand>
</feature>
<keyword evidence="5 10" id="KW-0560">Oxidoreductase</keyword>
<dbReference type="Gene3D" id="3.40.50.720">
    <property type="entry name" value="NAD(P)-binding Rossmann-like Domain"/>
    <property type="match status" value="1"/>
</dbReference>
<feature type="binding site" evidence="10">
    <location>
        <position position="36"/>
    </location>
    <ligand>
        <name>NADPH</name>
        <dbReference type="ChEBI" id="CHEBI:57783"/>
    </ligand>
</feature>
<dbReference type="PANTHER" id="PTHR11728:SF1">
    <property type="entry name" value="GLYCEROL-3-PHOSPHATE DEHYDROGENASE [NAD(+)] 2, CHLOROPLASTIC"/>
    <property type="match status" value="1"/>
</dbReference>
<accession>A0A7X3LTN2</accession>
<dbReference type="PRINTS" id="PR00077">
    <property type="entry name" value="GPDHDRGNASE"/>
</dbReference>
<evidence type="ECO:0000256" key="3">
    <source>
        <dbReference type="ARBA" id="ARBA00022741"/>
    </source>
</evidence>
<keyword evidence="4 10" id="KW-0521">NADP</keyword>
<dbReference type="GO" id="GO:0005829">
    <property type="term" value="C:cytosol"/>
    <property type="evidence" value="ECO:0007669"/>
    <property type="project" value="TreeGrafter"/>
</dbReference>
<evidence type="ECO:0000256" key="8">
    <source>
        <dbReference type="ARBA" id="ARBA00023209"/>
    </source>
</evidence>
<keyword evidence="9 10" id="KW-1208">Phospholipid metabolism</keyword>
<evidence type="ECO:0000256" key="2">
    <source>
        <dbReference type="ARBA" id="ARBA00022516"/>
    </source>
</evidence>
<dbReference type="InterPro" id="IPR011128">
    <property type="entry name" value="G3P_DH_NAD-dep_N"/>
</dbReference>
<comment type="subcellular location">
    <subcellularLocation>
        <location evidence="10">Cytoplasm</location>
    </subcellularLocation>
</comment>
<evidence type="ECO:0000256" key="14">
    <source>
        <dbReference type="RuleBase" id="RU000437"/>
    </source>
</evidence>
<dbReference type="InterPro" id="IPR036291">
    <property type="entry name" value="NAD(P)-bd_dom_sf"/>
</dbReference>
<evidence type="ECO:0000313" key="18">
    <source>
        <dbReference type="EMBL" id="MXN64878.1"/>
    </source>
</evidence>
<feature type="binding site" evidence="10">
    <location>
        <position position="256"/>
    </location>
    <ligand>
        <name>sn-glycerol 3-phosphate</name>
        <dbReference type="ChEBI" id="CHEBI:57597"/>
    </ligand>
</feature>
<evidence type="ECO:0000259" key="17">
    <source>
        <dbReference type="Pfam" id="PF07479"/>
    </source>
</evidence>
<name>A0A7X3LTN2_9HYPH</name>
<dbReference type="GO" id="GO:0047952">
    <property type="term" value="F:glycerol-3-phosphate dehydrogenase [NAD(P)+] activity"/>
    <property type="evidence" value="ECO:0007669"/>
    <property type="project" value="UniProtKB-UniRule"/>
</dbReference>
<feature type="binding site" evidence="13">
    <location>
        <position position="279"/>
    </location>
    <ligand>
        <name>NAD(+)</name>
        <dbReference type="ChEBI" id="CHEBI:57540"/>
    </ligand>
</feature>
<keyword evidence="19" id="KW-1185">Reference proteome</keyword>
<dbReference type="InterPro" id="IPR013328">
    <property type="entry name" value="6PGD_dom2"/>
</dbReference>
<feature type="binding site" evidence="10">
    <location>
        <position position="138"/>
    </location>
    <ligand>
        <name>sn-glycerol 3-phosphate</name>
        <dbReference type="ChEBI" id="CHEBI:57597"/>
    </ligand>
</feature>
<feature type="binding site" evidence="10">
    <location>
        <position position="110"/>
    </location>
    <ligand>
        <name>NADPH</name>
        <dbReference type="ChEBI" id="CHEBI:57783"/>
    </ligand>
</feature>
<feature type="binding site" evidence="10">
    <location>
        <position position="193"/>
    </location>
    <ligand>
        <name>sn-glycerol 3-phosphate</name>
        <dbReference type="ChEBI" id="CHEBI:57597"/>
    </ligand>
</feature>
<comment type="function">
    <text evidence="10">Catalyzes the reduction of the glycolytic intermediate dihydroxyacetone phosphate (DHAP) to sn-glycerol 3-phosphate (G3P), the key precursor for phospholipid synthesis.</text>
</comment>
<dbReference type="SUPFAM" id="SSF51735">
    <property type="entry name" value="NAD(P)-binding Rossmann-fold domains"/>
    <property type="match status" value="1"/>
</dbReference>
<dbReference type="PROSITE" id="PS00957">
    <property type="entry name" value="NAD_G3PDH"/>
    <property type="match status" value="1"/>
</dbReference>
<dbReference type="Proteomes" id="UP000433101">
    <property type="component" value="Unassembled WGS sequence"/>
</dbReference>
<evidence type="ECO:0000259" key="16">
    <source>
        <dbReference type="Pfam" id="PF01210"/>
    </source>
</evidence>
<comment type="catalytic activity">
    <reaction evidence="10 15">
        <text>sn-glycerol 3-phosphate + NADP(+) = dihydroxyacetone phosphate + NADPH + H(+)</text>
        <dbReference type="Rhea" id="RHEA:11096"/>
        <dbReference type="ChEBI" id="CHEBI:15378"/>
        <dbReference type="ChEBI" id="CHEBI:57597"/>
        <dbReference type="ChEBI" id="CHEBI:57642"/>
        <dbReference type="ChEBI" id="CHEBI:57783"/>
        <dbReference type="ChEBI" id="CHEBI:58349"/>
        <dbReference type="EC" id="1.1.1.94"/>
    </reaction>
</comment>
<dbReference type="GO" id="GO:0046168">
    <property type="term" value="P:glycerol-3-phosphate catabolic process"/>
    <property type="evidence" value="ECO:0007669"/>
    <property type="project" value="InterPro"/>
</dbReference>
<feature type="binding site" evidence="12">
    <location>
        <position position="110"/>
    </location>
    <ligand>
        <name>substrate</name>
    </ligand>
</feature>
<dbReference type="Pfam" id="PF07479">
    <property type="entry name" value="NAD_Gly3P_dh_C"/>
    <property type="match status" value="1"/>
</dbReference>
<evidence type="ECO:0000256" key="4">
    <source>
        <dbReference type="ARBA" id="ARBA00022857"/>
    </source>
</evidence>
<comment type="caution">
    <text evidence="18">The sequence shown here is derived from an EMBL/GenBank/DDBJ whole genome shotgun (WGS) entry which is preliminary data.</text>
</comment>
<evidence type="ECO:0000256" key="5">
    <source>
        <dbReference type="ARBA" id="ARBA00023002"/>
    </source>
</evidence>
<dbReference type="InterPro" id="IPR006109">
    <property type="entry name" value="G3P_DH_NAD-dep_C"/>
</dbReference>
<dbReference type="NCBIfam" id="NF000942">
    <property type="entry name" value="PRK00094.1-4"/>
    <property type="match status" value="1"/>
</dbReference>
<comment type="caution">
    <text evidence="10">Lacks conserved residue(s) required for the propagation of feature annotation.</text>
</comment>
<dbReference type="EC" id="1.1.1.94" evidence="10"/>
<dbReference type="PANTHER" id="PTHR11728">
    <property type="entry name" value="GLYCEROL-3-PHOSPHATE DEHYDROGENASE"/>
    <property type="match status" value="1"/>
</dbReference>
<dbReference type="GO" id="GO:0005975">
    <property type="term" value="P:carbohydrate metabolic process"/>
    <property type="evidence" value="ECO:0007669"/>
    <property type="project" value="InterPro"/>
</dbReference>
<feature type="binding site" evidence="10">
    <location>
        <position position="246"/>
    </location>
    <ligand>
        <name>sn-glycerol 3-phosphate</name>
        <dbReference type="ChEBI" id="CHEBI:57597"/>
    </ligand>
</feature>
<feature type="binding site" evidence="10">
    <location>
        <position position="257"/>
    </location>
    <ligand>
        <name>NADPH</name>
        <dbReference type="ChEBI" id="CHEBI:57783"/>
    </ligand>
</feature>
<feature type="binding site" evidence="10">
    <location>
        <position position="53"/>
    </location>
    <ligand>
        <name>NADPH</name>
        <dbReference type="ChEBI" id="CHEBI:57783"/>
    </ligand>
</feature>
<feature type="active site" description="Proton acceptor" evidence="10 11">
    <location>
        <position position="193"/>
    </location>
</feature>
<keyword evidence="10" id="KW-0963">Cytoplasm</keyword>
<feature type="binding site" evidence="13">
    <location>
        <position position="257"/>
    </location>
    <ligand>
        <name>NAD(+)</name>
        <dbReference type="ChEBI" id="CHEBI:57540"/>
    </ligand>
</feature>
<reference evidence="18 19" key="1">
    <citation type="submission" date="2019-12" db="EMBL/GenBank/DDBJ databases">
        <authorList>
            <person name="Li M."/>
        </authorList>
    </citation>
    <scope>NUCLEOTIDE SEQUENCE [LARGE SCALE GENOMIC DNA]</scope>
    <source>
        <strain evidence="18 19">GBMRC 2046</strain>
    </source>
</reference>
<dbReference type="PIRSF" id="PIRSF000114">
    <property type="entry name" value="Glycerol-3-P_dh"/>
    <property type="match status" value="1"/>
</dbReference>
<protein>
    <recommendedName>
        <fullName evidence="10">Glycerol-3-phosphate dehydrogenase [NAD(P)+]</fullName>
        <ecNumber evidence="10">1.1.1.94</ecNumber>
    </recommendedName>
    <alternativeName>
        <fullName evidence="10">NAD(P)(+)-dependent glycerol-3-phosphate dehydrogenase</fullName>
    </alternativeName>
    <alternativeName>
        <fullName evidence="10">NAD(P)H-dependent dihydroxyacetone-phosphate reductase</fullName>
    </alternativeName>
</protein>
<feature type="binding site" evidence="10">
    <location>
        <position position="140"/>
    </location>
    <ligand>
        <name>sn-glycerol 3-phosphate</name>
        <dbReference type="ChEBI" id="CHEBI:57597"/>
    </ligand>
</feature>
<evidence type="ECO:0000256" key="13">
    <source>
        <dbReference type="PIRSR" id="PIRSR000114-3"/>
    </source>
</evidence>
<feature type="binding site" evidence="10">
    <location>
        <position position="16"/>
    </location>
    <ligand>
        <name>NADPH</name>
        <dbReference type="ChEBI" id="CHEBI:57783"/>
    </ligand>
</feature>
<dbReference type="GO" id="GO:0006650">
    <property type="term" value="P:glycerophospholipid metabolic process"/>
    <property type="evidence" value="ECO:0007669"/>
    <property type="project" value="UniProtKB-UniRule"/>
</dbReference>
<feature type="domain" description="Glycerol-3-phosphate dehydrogenase NAD-dependent C-terminal" evidence="17">
    <location>
        <begin position="182"/>
        <end position="321"/>
    </location>
</feature>
<evidence type="ECO:0000313" key="19">
    <source>
        <dbReference type="Proteomes" id="UP000433101"/>
    </source>
</evidence>
<feature type="binding site" evidence="13">
    <location>
        <begin position="12"/>
        <end position="17"/>
    </location>
    <ligand>
        <name>NAD(+)</name>
        <dbReference type="ChEBI" id="CHEBI:57540"/>
    </ligand>
</feature>
<sequence>MMRRLQKIAVLGGGAWGTALALVAARAGRDVLLWARDASTVTAINETRSNPSYLPGVTFDAPFQATGDLGGAVSGCDAILLVTPAQTTREMAKAISSTIEPGTPVVLCAKGIERSTGALLADVLADCLPQATPAVLSGPSFADDVAKKLPTAVTVAASQGEVADALSAALASESFRPYASTDVAGVQIGGALKNVLAIACGAVVGRGWGASAQAALTARGFREMTLLGTALGARPDTLTGLSGLGDLVLTCSSAQSRNFAFGLALGRGTPVKNLMSGGKLAEGIFTASVAVDLGKRHAVDLPLSTAVDAVLREKIDLDTALASLMTRPLKRETD</sequence>
<evidence type="ECO:0000256" key="1">
    <source>
        <dbReference type="ARBA" id="ARBA00011009"/>
    </source>
</evidence>
<feature type="binding site" evidence="10">
    <location>
        <position position="142"/>
    </location>
    <ligand>
        <name>NADPH</name>
        <dbReference type="ChEBI" id="CHEBI:57783"/>
    </ligand>
</feature>
<gene>
    <name evidence="10" type="primary">gpsA</name>
    <name evidence="18" type="ORF">GR183_08155</name>
</gene>
<organism evidence="18 19">
    <name type="scientific">Stappia sediminis</name>
    <dbReference type="NCBI Taxonomy" id="2692190"/>
    <lineage>
        <taxon>Bacteria</taxon>
        <taxon>Pseudomonadati</taxon>
        <taxon>Pseudomonadota</taxon>
        <taxon>Alphaproteobacteria</taxon>
        <taxon>Hyphomicrobiales</taxon>
        <taxon>Stappiaceae</taxon>
        <taxon>Stappia</taxon>
    </lineage>
</organism>
<dbReference type="UniPathway" id="UPA00940"/>
<keyword evidence="2 10" id="KW-0444">Lipid biosynthesis</keyword>
<dbReference type="GO" id="GO:0046167">
    <property type="term" value="P:glycerol-3-phosphate biosynthetic process"/>
    <property type="evidence" value="ECO:0007669"/>
    <property type="project" value="UniProtKB-UniRule"/>
</dbReference>
<evidence type="ECO:0000256" key="15">
    <source>
        <dbReference type="RuleBase" id="RU000439"/>
    </source>
</evidence>
<dbReference type="Gene3D" id="1.10.1040.10">
    <property type="entry name" value="N-(1-d-carboxylethyl)-l-norvaline Dehydrogenase, domain 2"/>
    <property type="match status" value="1"/>
</dbReference>
<dbReference type="SUPFAM" id="SSF48179">
    <property type="entry name" value="6-phosphogluconate dehydrogenase C-terminal domain-like"/>
    <property type="match status" value="1"/>
</dbReference>
<evidence type="ECO:0000256" key="6">
    <source>
        <dbReference type="ARBA" id="ARBA00023027"/>
    </source>
</evidence>
<comment type="similarity">
    <text evidence="1 10 14">Belongs to the NAD-dependent glycerol-3-phosphate dehydrogenase family.</text>
</comment>
<feature type="binding site" evidence="10">
    <location>
        <position position="257"/>
    </location>
    <ligand>
        <name>sn-glycerol 3-phosphate</name>
        <dbReference type="ChEBI" id="CHEBI:57597"/>
    </ligand>
</feature>
<feature type="domain" description="Glycerol-3-phosphate dehydrogenase NAD-dependent N-terminal" evidence="16">
    <location>
        <begin position="7"/>
        <end position="161"/>
    </location>
</feature>
<evidence type="ECO:0000256" key="10">
    <source>
        <dbReference type="HAMAP-Rule" id="MF_00394"/>
    </source>
</evidence>
<comment type="pathway">
    <text evidence="10">Membrane lipid metabolism; glycerophospholipid metabolism.</text>
</comment>
<feature type="binding site" evidence="10">
    <location>
        <position position="280"/>
    </location>
    <ligand>
        <name>NADPH</name>
        <dbReference type="ChEBI" id="CHEBI:57783"/>
    </ligand>
</feature>
<dbReference type="InterPro" id="IPR006168">
    <property type="entry name" value="G3P_DH_NAD-dep"/>
</dbReference>
<proteinExistence type="inferred from homology"/>
<comment type="catalytic activity">
    <reaction evidence="10">
        <text>sn-glycerol 3-phosphate + NAD(+) = dihydroxyacetone phosphate + NADH + H(+)</text>
        <dbReference type="Rhea" id="RHEA:11092"/>
        <dbReference type="ChEBI" id="CHEBI:15378"/>
        <dbReference type="ChEBI" id="CHEBI:57540"/>
        <dbReference type="ChEBI" id="CHEBI:57597"/>
        <dbReference type="ChEBI" id="CHEBI:57642"/>
        <dbReference type="ChEBI" id="CHEBI:57945"/>
        <dbReference type="EC" id="1.1.1.94"/>
    </reaction>
</comment>
<evidence type="ECO:0000256" key="12">
    <source>
        <dbReference type="PIRSR" id="PIRSR000114-2"/>
    </source>
</evidence>
<evidence type="ECO:0000256" key="7">
    <source>
        <dbReference type="ARBA" id="ARBA00023098"/>
    </source>
</evidence>
<dbReference type="HAMAP" id="MF_00394">
    <property type="entry name" value="NAD_Glyc3P_dehydrog"/>
    <property type="match status" value="1"/>
</dbReference>
<feature type="binding site" evidence="10">
    <location>
        <position position="110"/>
    </location>
    <ligand>
        <name>sn-glycerol 3-phosphate</name>
        <dbReference type="ChEBI" id="CHEBI:57597"/>
    </ligand>
</feature>